<proteinExistence type="predicted"/>
<gene>
    <name evidence="1" type="ORF">ACFOYW_08930</name>
</gene>
<comment type="caution">
    <text evidence="1">The sequence shown here is derived from an EMBL/GenBank/DDBJ whole genome shotgun (WGS) entry which is preliminary data.</text>
</comment>
<dbReference type="Proteomes" id="UP001595900">
    <property type="component" value="Unassembled WGS sequence"/>
</dbReference>
<evidence type="ECO:0000313" key="2">
    <source>
        <dbReference type="Proteomes" id="UP001595900"/>
    </source>
</evidence>
<reference evidence="2" key="1">
    <citation type="journal article" date="2019" name="Int. J. Syst. Evol. Microbiol.">
        <title>The Global Catalogue of Microorganisms (GCM) 10K type strain sequencing project: providing services to taxonomists for standard genome sequencing and annotation.</title>
        <authorList>
            <consortium name="The Broad Institute Genomics Platform"/>
            <consortium name="The Broad Institute Genome Sequencing Center for Infectious Disease"/>
            <person name="Wu L."/>
            <person name="Ma J."/>
        </authorList>
    </citation>
    <scope>NUCLEOTIDE SEQUENCE [LARGE SCALE GENOMIC DNA]</scope>
    <source>
        <strain evidence="2">CGMCC 1.10363</strain>
    </source>
</reference>
<protein>
    <submittedName>
        <fullName evidence="1">Uncharacterized protein</fullName>
    </submittedName>
</protein>
<accession>A0ABV8Q661</accession>
<keyword evidence="2" id="KW-1185">Reference proteome</keyword>
<evidence type="ECO:0000313" key="1">
    <source>
        <dbReference type="EMBL" id="MFC4243497.1"/>
    </source>
</evidence>
<name>A0ABV8Q661_9MICO</name>
<organism evidence="1 2">
    <name type="scientific">Gryllotalpicola reticulitermitis</name>
    <dbReference type="NCBI Taxonomy" id="1184153"/>
    <lineage>
        <taxon>Bacteria</taxon>
        <taxon>Bacillati</taxon>
        <taxon>Actinomycetota</taxon>
        <taxon>Actinomycetes</taxon>
        <taxon>Micrococcales</taxon>
        <taxon>Microbacteriaceae</taxon>
        <taxon>Gryllotalpicola</taxon>
    </lineage>
</organism>
<sequence>MHTLRHTLLSPFGHLASYRELTRHVLGADTSAAPFRISSPSAVIRHPRSDVYVCAHLDDDALTAARVGALLDCVTVLARHGLPVSAAVQRRADGTFDEPAAAAGVAGVHLRFRPGDGRASARRWAEPQGVRAHWARRRYPVVTLEDARHAFRRGSPISRLELPLEEALAQALGTCLTSSESIAVFEALLARAATAHARAIASRSVLNTSTTVTSRAGDAPSPFLRSGRSAAAVPDKLAGLTAPQLAAVLTRVSARVRARLVRAGLPPEVGDALRRLS</sequence>
<dbReference type="EMBL" id="JBHSCN010000005">
    <property type="protein sequence ID" value="MFC4243497.1"/>
    <property type="molecule type" value="Genomic_DNA"/>
</dbReference>
<dbReference type="RefSeq" id="WP_390228555.1">
    <property type="nucleotide sequence ID" value="NZ_JBHSCN010000005.1"/>
</dbReference>